<gene>
    <name evidence="1" type="ORF">PDIP_54830</name>
</gene>
<dbReference type="HOGENOM" id="CLU_3406509_0_0_1"/>
<evidence type="ECO:0000313" key="1">
    <source>
        <dbReference type="EMBL" id="EKV11849.1"/>
    </source>
</evidence>
<dbReference type="KEGG" id="pdp:PDIP_54830"/>
<dbReference type="AlphaFoldDB" id="K9FRS2"/>
<dbReference type="EMBL" id="AKCU01000369">
    <property type="protein sequence ID" value="EKV11849.1"/>
    <property type="molecule type" value="Genomic_DNA"/>
</dbReference>
<evidence type="ECO:0000313" key="2">
    <source>
        <dbReference type="Proteomes" id="UP000009886"/>
    </source>
</evidence>
<proteinExistence type="predicted"/>
<accession>K9FRS2</accession>
<comment type="caution">
    <text evidence="1">The sequence shown here is derived from an EMBL/GenBank/DDBJ whole genome shotgun (WGS) entry which is preliminary data.</text>
</comment>
<sequence>MGVCHLYRIGVQQKPPSRIIRQAIPSWSWR</sequence>
<name>K9FRS2_PEND1</name>
<protein>
    <submittedName>
        <fullName evidence="1">Uncharacterized protein</fullName>
    </submittedName>
</protein>
<organism evidence="1 2">
    <name type="scientific">Penicillium digitatum (strain Pd1 / CECT 20795)</name>
    <name type="common">Green mold</name>
    <dbReference type="NCBI Taxonomy" id="1170230"/>
    <lineage>
        <taxon>Eukaryota</taxon>
        <taxon>Fungi</taxon>
        <taxon>Dikarya</taxon>
        <taxon>Ascomycota</taxon>
        <taxon>Pezizomycotina</taxon>
        <taxon>Eurotiomycetes</taxon>
        <taxon>Eurotiomycetidae</taxon>
        <taxon>Eurotiales</taxon>
        <taxon>Aspergillaceae</taxon>
        <taxon>Penicillium</taxon>
    </lineage>
</organism>
<dbReference type="Proteomes" id="UP000009886">
    <property type="component" value="Unassembled WGS sequence"/>
</dbReference>
<reference evidence="2" key="1">
    <citation type="journal article" date="2012" name="BMC Genomics">
        <title>Genome sequence of the necrotrophic fungus Penicillium digitatum, the main postharvest pathogen of citrus.</title>
        <authorList>
            <person name="Marcet-Houben M."/>
            <person name="Ballester A.-R."/>
            <person name="de la Fuente B."/>
            <person name="Harries E."/>
            <person name="Marcos J.F."/>
            <person name="Gonzalez-Candelas L."/>
            <person name="Gabaldon T."/>
        </authorList>
    </citation>
    <scope>NUCLEOTIDE SEQUENCE [LARGE SCALE GENOMIC DNA]</scope>
    <source>
        <strain evidence="2">Pd1 / CECT 20795</strain>
    </source>
</reference>
<dbReference type="VEuPathDB" id="FungiDB:PDIP_54830"/>